<feature type="compositionally biased region" description="Low complexity" evidence="1">
    <location>
        <begin position="428"/>
        <end position="441"/>
    </location>
</feature>
<keyword evidence="2" id="KW-1133">Transmembrane helix</keyword>
<keyword evidence="2" id="KW-0472">Membrane</keyword>
<proteinExistence type="predicted"/>
<feature type="transmembrane region" description="Helical" evidence="2">
    <location>
        <begin position="60"/>
        <end position="84"/>
    </location>
</feature>
<feature type="compositionally biased region" description="Pro residues" evidence="1">
    <location>
        <begin position="322"/>
        <end position="340"/>
    </location>
</feature>
<feature type="compositionally biased region" description="Low complexity" evidence="1">
    <location>
        <begin position="276"/>
        <end position="298"/>
    </location>
</feature>
<dbReference type="OrthoDB" id="3222669at2759"/>
<dbReference type="EMBL" id="MU128999">
    <property type="protein sequence ID" value="KAF9511497.1"/>
    <property type="molecule type" value="Genomic_DNA"/>
</dbReference>
<keyword evidence="4" id="KW-1185">Reference proteome</keyword>
<organism evidence="3 4">
    <name type="scientific">Hydnum rufescens UP504</name>
    <dbReference type="NCBI Taxonomy" id="1448309"/>
    <lineage>
        <taxon>Eukaryota</taxon>
        <taxon>Fungi</taxon>
        <taxon>Dikarya</taxon>
        <taxon>Basidiomycota</taxon>
        <taxon>Agaricomycotina</taxon>
        <taxon>Agaricomycetes</taxon>
        <taxon>Cantharellales</taxon>
        <taxon>Hydnaceae</taxon>
        <taxon>Hydnum</taxon>
    </lineage>
</organism>
<dbReference type="AlphaFoldDB" id="A0A9P6AT77"/>
<feature type="transmembrane region" description="Helical" evidence="2">
    <location>
        <begin position="96"/>
        <end position="121"/>
    </location>
</feature>
<feature type="compositionally biased region" description="Polar residues" evidence="1">
    <location>
        <begin position="372"/>
        <end position="381"/>
    </location>
</feature>
<name>A0A9P6AT77_9AGAM</name>
<feature type="region of interest" description="Disordered" evidence="1">
    <location>
        <begin position="1"/>
        <end position="31"/>
    </location>
</feature>
<reference evidence="3" key="1">
    <citation type="journal article" date="2020" name="Nat. Commun.">
        <title>Large-scale genome sequencing of mycorrhizal fungi provides insights into the early evolution of symbiotic traits.</title>
        <authorList>
            <person name="Miyauchi S."/>
            <person name="Kiss E."/>
            <person name="Kuo A."/>
            <person name="Drula E."/>
            <person name="Kohler A."/>
            <person name="Sanchez-Garcia M."/>
            <person name="Morin E."/>
            <person name="Andreopoulos B."/>
            <person name="Barry K.W."/>
            <person name="Bonito G."/>
            <person name="Buee M."/>
            <person name="Carver A."/>
            <person name="Chen C."/>
            <person name="Cichocki N."/>
            <person name="Clum A."/>
            <person name="Culley D."/>
            <person name="Crous P.W."/>
            <person name="Fauchery L."/>
            <person name="Girlanda M."/>
            <person name="Hayes R.D."/>
            <person name="Keri Z."/>
            <person name="LaButti K."/>
            <person name="Lipzen A."/>
            <person name="Lombard V."/>
            <person name="Magnuson J."/>
            <person name="Maillard F."/>
            <person name="Murat C."/>
            <person name="Nolan M."/>
            <person name="Ohm R.A."/>
            <person name="Pangilinan J."/>
            <person name="Pereira M.F."/>
            <person name="Perotto S."/>
            <person name="Peter M."/>
            <person name="Pfister S."/>
            <person name="Riley R."/>
            <person name="Sitrit Y."/>
            <person name="Stielow J.B."/>
            <person name="Szollosi G."/>
            <person name="Zifcakova L."/>
            <person name="Stursova M."/>
            <person name="Spatafora J.W."/>
            <person name="Tedersoo L."/>
            <person name="Vaario L.M."/>
            <person name="Yamada A."/>
            <person name="Yan M."/>
            <person name="Wang P."/>
            <person name="Xu J."/>
            <person name="Bruns T."/>
            <person name="Baldrian P."/>
            <person name="Vilgalys R."/>
            <person name="Dunand C."/>
            <person name="Henrissat B."/>
            <person name="Grigoriev I.V."/>
            <person name="Hibbett D."/>
            <person name="Nagy L.G."/>
            <person name="Martin F.M."/>
        </authorList>
    </citation>
    <scope>NUCLEOTIDE SEQUENCE</scope>
    <source>
        <strain evidence="3">UP504</strain>
    </source>
</reference>
<feature type="region of interest" description="Disordered" evidence="1">
    <location>
        <begin position="198"/>
        <end position="259"/>
    </location>
</feature>
<dbReference type="Proteomes" id="UP000886523">
    <property type="component" value="Unassembled WGS sequence"/>
</dbReference>
<evidence type="ECO:0000313" key="3">
    <source>
        <dbReference type="EMBL" id="KAF9511497.1"/>
    </source>
</evidence>
<gene>
    <name evidence="3" type="ORF">BS47DRAFT_1346655</name>
</gene>
<evidence type="ECO:0000256" key="1">
    <source>
        <dbReference type="SAM" id="MobiDB-lite"/>
    </source>
</evidence>
<sequence>MAGDFDSGHDTDMNRRLGRAHPGRTSHPPPEFGEYRPVAYEELGSNPAPGAIVSKRSKRYTIACLILDFVIGAWLSYCSIRYLIAAKGYFYKSSVFYAFIATASAILFGICIANVILVSVLRRPTDPAHPDTYARAIQGRCTWDVDAIWTGTGMACGDGMHVWSLYLVAAILRLIITAAVLVLFVYLVRKARSSVSLEKSARPSRPSRVHHTRSSSMMSFFARPRNNTVSSGTASGTVTTALTSPTAESDDHNAVGLSPERERSVSFAFGGHHPWSSVSSGSSRSSSTPVSPVSSLPRSRGHRRSLSIDLPVSPMTSKSIAPPDPPPPVPALHPLIPSPNSPTFLDSPPRSPRGGFRMLRTVDAEYPVSGARTGQRSSPRYPTTGGEGSPRRVRPVVQILGGDVEKMSTIESVSSQDQPRSGRMSRNEGGSSEVESLSSLGQEWNGNERSSRSSSSSSSSPPSPPWTRLAAPGNG</sequence>
<protein>
    <submittedName>
        <fullName evidence="3">Uncharacterized protein</fullName>
    </submittedName>
</protein>
<comment type="caution">
    <text evidence="3">The sequence shown here is derived from an EMBL/GenBank/DDBJ whole genome shotgun (WGS) entry which is preliminary data.</text>
</comment>
<feature type="compositionally biased region" description="Low complexity" evidence="1">
    <location>
        <begin position="228"/>
        <end position="244"/>
    </location>
</feature>
<feature type="compositionally biased region" description="Polar residues" evidence="1">
    <location>
        <begin position="409"/>
        <end position="419"/>
    </location>
</feature>
<accession>A0A9P6AT77</accession>
<feature type="transmembrane region" description="Helical" evidence="2">
    <location>
        <begin position="163"/>
        <end position="188"/>
    </location>
</feature>
<evidence type="ECO:0000256" key="2">
    <source>
        <dbReference type="SAM" id="Phobius"/>
    </source>
</evidence>
<evidence type="ECO:0000313" key="4">
    <source>
        <dbReference type="Proteomes" id="UP000886523"/>
    </source>
</evidence>
<keyword evidence="2" id="KW-0812">Transmembrane</keyword>
<feature type="region of interest" description="Disordered" evidence="1">
    <location>
        <begin position="276"/>
        <end position="475"/>
    </location>
</feature>
<feature type="compositionally biased region" description="Basic and acidic residues" evidence="1">
    <location>
        <begin position="1"/>
        <end position="15"/>
    </location>
</feature>
<feature type="compositionally biased region" description="Basic and acidic residues" evidence="1">
    <location>
        <begin position="249"/>
        <end position="259"/>
    </location>
</feature>